<evidence type="ECO:0000259" key="10">
    <source>
        <dbReference type="PROSITE" id="PS51489"/>
    </source>
</evidence>
<feature type="domain" description="Protein kinase" evidence="9">
    <location>
        <begin position="706"/>
        <end position="1008"/>
    </location>
</feature>
<evidence type="ECO:0000256" key="7">
    <source>
        <dbReference type="PROSITE-ProRule" id="PRU10141"/>
    </source>
</evidence>
<dbReference type="PANTHER" id="PTHR14030">
    <property type="entry name" value="MITOTIC CHECKPOINT SERINE/THREONINE-PROTEIN KINASE BUB1"/>
    <property type="match status" value="1"/>
</dbReference>
<dbReference type="Gene3D" id="1.25.40.430">
    <property type="match status" value="1"/>
</dbReference>
<dbReference type="PROSITE" id="PS00107">
    <property type="entry name" value="PROTEIN_KINASE_ATP"/>
    <property type="match status" value="1"/>
</dbReference>
<evidence type="ECO:0000256" key="2">
    <source>
        <dbReference type="ARBA" id="ARBA00022454"/>
    </source>
</evidence>
<keyword evidence="5 7" id="KW-0067">ATP-binding</keyword>
<dbReference type="GO" id="GO:0004672">
    <property type="term" value="F:protein kinase activity"/>
    <property type="evidence" value="ECO:0007669"/>
    <property type="project" value="InterPro"/>
</dbReference>
<keyword evidence="3 7" id="KW-0547">Nucleotide-binding</keyword>
<dbReference type="SUPFAM" id="SSF56112">
    <property type="entry name" value="Protein kinase-like (PK-like)"/>
    <property type="match status" value="1"/>
</dbReference>
<dbReference type="Pfam" id="PF08311">
    <property type="entry name" value="Mad3_BUB1_I"/>
    <property type="match status" value="1"/>
</dbReference>
<dbReference type="PANTHER" id="PTHR14030:SF4">
    <property type="entry name" value="BUB1 KINASE, ISOFORM A-RELATED"/>
    <property type="match status" value="1"/>
</dbReference>
<feature type="region of interest" description="Disordered" evidence="8">
    <location>
        <begin position="408"/>
        <end position="435"/>
    </location>
</feature>
<dbReference type="InterPro" id="IPR017441">
    <property type="entry name" value="Protein_kinase_ATP_BS"/>
</dbReference>
<evidence type="ECO:0000256" key="8">
    <source>
        <dbReference type="SAM" id="MobiDB-lite"/>
    </source>
</evidence>
<dbReference type="GO" id="GO:0005634">
    <property type="term" value="C:nucleus"/>
    <property type="evidence" value="ECO:0007669"/>
    <property type="project" value="TreeGrafter"/>
</dbReference>
<keyword evidence="2" id="KW-0158">Chromosome</keyword>
<keyword evidence="12" id="KW-1185">Reference proteome</keyword>
<evidence type="ECO:0000256" key="5">
    <source>
        <dbReference type="ARBA" id="ARBA00022840"/>
    </source>
</evidence>
<keyword evidence="6" id="KW-0137">Centromere</keyword>
<dbReference type="InterPro" id="IPR000719">
    <property type="entry name" value="Prot_kinase_dom"/>
</dbReference>
<feature type="binding site" evidence="7">
    <location>
        <position position="743"/>
    </location>
    <ligand>
        <name>ATP</name>
        <dbReference type="ChEBI" id="CHEBI:30616"/>
    </ligand>
</feature>
<dbReference type="Gene3D" id="1.10.510.10">
    <property type="entry name" value="Transferase(Phosphotransferase) domain 1"/>
    <property type="match status" value="1"/>
</dbReference>
<feature type="compositionally biased region" description="Polar residues" evidence="8">
    <location>
        <begin position="408"/>
        <end position="428"/>
    </location>
</feature>
<dbReference type="SMART" id="SM00220">
    <property type="entry name" value="S_TKc"/>
    <property type="match status" value="1"/>
</dbReference>
<evidence type="ECO:0000256" key="1">
    <source>
        <dbReference type="ARBA" id="ARBA00004629"/>
    </source>
</evidence>
<proteinExistence type="predicted"/>
<dbReference type="PROSITE" id="PS50011">
    <property type="entry name" value="PROTEIN_KINASE_DOM"/>
    <property type="match status" value="1"/>
</dbReference>
<keyword evidence="4" id="KW-0995">Kinetochore</keyword>
<dbReference type="PROSITE" id="PS51489">
    <property type="entry name" value="BUB1_N"/>
    <property type="match status" value="1"/>
</dbReference>
<dbReference type="InterPro" id="IPR013212">
    <property type="entry name" value="Mad3/Bub1_I"/>
</dbReference>
<dbReference type="InterPro" id="IPR008271">
    <property type="entry name" value="Ser/Thr_kinase_AS"/>
</dbReference>
<feature type="domain" description="BUB1 N-terminal" evidence="10">
    <location>
        <begin position="80"/>
        <end position="239"/>
    </location>
</feature>
<gene>
    <name evidence="11" type="ORF">C1645_760055</name>
</gene>
<comment type="subcellular location">
    <subcellularLocation>
        <location evidence="1">Chromosome</location>
        <location evidence="1">Centromere</location>
        <location evidence="1">Kinetochore</location>
    </subcellularLocation>
</comment>
<dbReference type="EMBL" id="QKYT01000080">
    <property type="protein sequence ID" value="RIA94478.1"/>
    <property type="molecule type" value="Genomic_DNA"/>
</dbReference>
<evidence type="ECO:0000313" key="11">
    <source>
        <dbReference type="EMBL" id="RIA94478.1"/>
    </source>
</evidence>
<dbReference type="Proteomes" id="UP000265703">
    <property type="component" value="Unassembled WGS sequence"/>
</dbReference>
<dbReference type="Pfam" id="PF00069">
    <property type="entry name" value="Pkinase"/>
    <property type="match status" value="1"/>
</dbReference>
<dbReference type="GO" id="GO:0000776">
    <property type="term" value="C:kinetochore"/>
    <property type="evidence" value="ECO:0007669"/>
    <property type="project" value="UniProtKB-KW"/>
</dbReference>
<evidence type="ECO:0000256" key="3">
    <source>
        <dbReference type="ARBA" id="ARBA00022741"/>
    </source>
</evidence>
<accession>A0A397T899</accession>
<evidence type="ECO:0000259" key="9">
    <source>
        <dbReference type="PROSITE" id="PS50011"/>
    </source>
</evidence>
<evidence type="ECO:0000256" key="6">
    <source>
        <dbReference type="ARBA" id="ARBA00023328"/>
    </source>
</evidence>
<dbReference type="PROSITE" id="PS00108">
    <property type="entry name" value="PROTEIN_KINASE_ST"/>
    <property type="match status" value="1"/>
</dbReference>
<reference evidence="11 12" key="1">
    <citation type="submission" date="2018-06" db="EMBL/GenBank/DDBJ databases">
        <title>Comparative genomics reveals the genomic features of Rhizophagus irregularis, R. cerebriforme, R. diaphanum and Gigaspora rosea, and their symbiotic lifestyle signature.</title>
        <authorList>
            <person name="Morin E."/>
            <person name="San Clemente H."/>
            <person name="Chen E.C.H."/>
            <person name="De La Providencia I."/>
            <person name="Hainaut M."/>
            <person name="Kuo A."/>
            <person name="Kohler A."/>
            <person name="Murat C."/>
            <person name="Tang N."/>
            <person name="Roy S."/>
            <person name="Loubradou J."/>
            <person name="Henrissat B."/>
            <person name="Grigoriev I.V."/>
            <person name="Corradi N."/>
            <person name="Roux C."/>
            <person name="Martin F.M."/>
        </authorList>
    </citation>
    <scope>NUCLEOTIDE SEQUENCE [LARGE SCALE GENOMIC DNA]</scope>
    <source>
        <strain evidence="11 12">DAOM 227022</strain>
    </source>
</reference>
<sequence>MERKQIISKAQHEPANDKELLRSIQTSSEQKYIPEFSSFEHQKENILPIKQGRSAATLSQIFSSEPSARNAELQVGNDKFNAELENLDELDDPFDVYDRYIKWTMENYPQALGPHSRVCQLLEVASNSFVNDTRYKNDPRYLRCWLQYSKHVGKLKELFAFLKSNGIGLDLATFYEEYAELMETMKCYKEANEIFETGISRRAQPLERLNKRYKQFLTRMTLIGVNFSTSAIVTPTSQQLTLNSRTVLGFKSSAFSTQSQPMNIFHQRNPTTVSDIESANSQSVASDDNGKLNIFYDPNGEIGNSALAPTDGKTLAWNNYGTYFSRKKEDIREAEQWRGVTLPQNNKVRAPMATKLEVYHDKSVESSSNSSTNIHQNTEQAEIGSLNSKNNCLTEALKKLVDIQSKPKSSQLLQNTNSIKPHTTSSVSQEKKQAKRYELGPKEKCCVKIDNFYDENGEEISFEEKRAKALGSLERNYIENIEKKSKDLDKEECNVTEYSIPIHETSPTSPYIEKVDKKPSPTICTRAALSDIIEMFTFTQPLKDIQNHNSDEEKKALNSTVVCKTIQCDQPLSKTDECKINEQENSVNNMLSLDLINRGNKTKSFDPMTPIQETSQVDYESNTLAPPVFPELSNPCNPIDPKVIEKLLAAIQPPINHYKGFYDGRKQTFDNGPKIEKIARCWEMQSRRCTSSVNVEEPITFFNDSFLIRQKVGEGGFGKVYLILDKEDFAVNHNEKKSSRALKNETSSSALEFYIVRQLQERINSPAIESIISVHSLYCYKNESYMVMEFCHQGTILDVVNQAKRENTQLDELLVFFFTVELLKIIESIHEAGIIHGDIKADNCLLRLEPIEEWEMQYDPSGANGWSKKGIKLIDFGRSIDVTLFPNDMKFIAEWVTDDQDCVEMREGRPWKWQADYYGLAGVVHCMLHNRYMQITPVLVETNTFISGPATMAVKRYKPILSFKRYWQGELWQKLFDLLLNPLLATKDGQMPITQELKNIREEFEQYLIQNCEKNGKSLKGLLKKLEMNR</sequence>
<dbReference type="GO" id="GO:0005524">
    <property type="term" value="F:ATP binding"/>
    <property type="evidence" value="ECO:0007669"/>
    <property type="project" value="UniProtKB-UniRule"/>
</dbReference>
<protein>
    <submittedName>
        <fullName evidence="11">Mad3/BUB1 homology region 1-domain-containing protein</fullName>
    </submittedName>
</protein>
<dbReference type="GO" id="GO:0032991">
    <property type="term" value="C:protein-containing complex"/>
    <property type="evidence" value="ECO:0007669"/>
    <property type="project" value="UniProtKB-ARBA"/>
</dbReference>
<organism evidence="11 12">
    <name type="scientific">Glomus cerebriforme</name>
    <dbReference type="NCBI Taxonomy" id="658196"/>
    <lineage>
        <taxon>Eukaryota</taxon>
        <taxon>Fungi</taxon>
        <taxon>Fungi incertae sedis</taxon>
        <taxon>Mucoromycota</taxon>
        <taxon>Glomeromycotina</taxon>
        <taxon>Glomeromycetes</taxon>
        <taxon>Glomerales</taxon>
        <taxon>Glomeraceae</taxon>
        <taxon>Glomus</taxon>
    </lineage>
</organism>
<dbReference type="InterPro" id="IPR011009">
    <property type="entry name" value="Kinase-like_dom_sf"/>
</dbReference>
<evidence type="ECO:0000256" key="4">
    <source>
        <dbReference type="ARBA" id="ARBA00022838"/>
    </source>
</evidence>
<dbReference type="FunFam" id="1.25.40.430:FF:000003">
    <property type="entry name" value="Checkpoint serine/threonine-protein kinase BUB1"/>
    <property type="match status" value="1"/>
</dbReference>
<dbReference type="STRING" id="658196.A0A397T899"/>
<evidence type="ECO:0000313" key="12">
    <source>
        <dbReference type="Proteomes" id="UP000265703"/>
    </source>
</evidence>
<dbReference type="SMART" id="SM00777">
    <property type="entry name" value="Mad3_BUB1_I"/>
    <property type="match status" value="1"/>
</dbReference>
<comment type="caution">
    <text evidence="11">The sequence shown here is derived from an EMBL/GenBank/DDBJ whole genome shotgun (WGS) entry which is preliminary data.</text>
</comment>
<name>A0A397T899_9GLOM</name>
<dbReference type="CDD" id="cd13981">
    <property type="entry name" value="STKc_Bub1_BubR1"/>
    <property type="match status" value="1"/>
</dbReference>
<dbReference type="InterPro" id="IPR015661">
    <property type="entry name" value="Bub1/Mad3"/>
</dbReference>
<dbReference type="GO" id="GO:0007094">
    <property type="term" value="P:mitotic spindle assembly checkpoint signaling"/>
    <property type="evidence" value="ECO:0007669"/>
    <property type="project" value="InterPro"/>
</dbReference>
<dbReference type="OrthoDB" id="248495at2759"/>
<dbReference type="AlphaFoldDB" id="A0A397T899"/>
<dbReference type="GO" id="GO:0051754">
    <property type="term" value="P:meiotic sister chromatid cohesion, centromeric"/>
    <property type="evidence" value="ECO:0007669"/>
    <property type="project" value="TreeGrafter"/>
</dbReference>